<evidence type="ECO:0000259" key="1">
    <source>
        <dbReference type="SMART" id="SM00635"/>
    </source>
</evidence>
<evidence type="ECO:0000313" key="3">
    <source>
        <dbReference type="Proteomes" id="UP000288388"/>
    </source>
</evidence>
<dbReference type="EMBL" id="RYZS01000001">
    <property type="protein sequence ID" value="RVU95475.1"/>
    <property type="molecule type" value="Genomic_DNA"/>
</dbReference>
<dbReference type="InterPro" id="IPR008964">
    <property type="entry name" value="Invasin/intimin_cell_adhesion"/>
</dbReference>
<name>A0A437UPC2_ENTAV</name>
<reference evidence="2 3" key="1">
    <citation type="submission" date="2018-12" db="EMBL/GenBank/DDBJ databases">
        <title>A novel vanA-carrying plasmid in a clinical isolate of Enterococcus avium.</title>
        <authorList>
            <person name="Bernasconi O.J."/>
            <person name="Luzzaro F."/>
            <person name="Endimiani A."/>
        </authorList>
    </citation>
    <scope>NUCLEOTIDE SEQUENCE [LARGE SCALE GENOMIC DNA]</scope>
    <source>
        <strain evidence="2 3">LC0559/18</strain>
    </source>
</reference>
<organism evidence="2 3">
    <name type="scientific">Enterococcus avium</name>
    <name type="common">Streptococcus avium</name>
    <dbReference type="NCBI Taxonomy" id="33945"/>
    <lineage>
        <taxon>Bacteria</taxon>
        <taxon>Bacillati</taxon>
        <taxon>Bacillota</taxon>
        <taxon>Bacilli</taxon>
        <taxon>Lactobacillales</taxon>
        <taxon>Enterococcaceae</taxon>
        <taxon>Enterococcus</taxon>
    </lineage>
</organism>
<accession>A0A437UPC2</accession>
<dbReference type="SUPFAM" id="SSF49373">
    <property type="entry name" value="Invasin/intimin cell-adhesion fragments"/>
    <property type="match status" value="1"/>
</dbReference>
<proteinExistence type="predicted"/>
<protein>
    <submittedName>
        <fullName evidence="2">Ig domain-containing protein</fullName>
    </submittedName>
</protein>
<dbReference type="Gene3D" id="2.60.40.1080">
    <property type="match status" value="1"/>
</dbReference>
<gene>
    <name evidence="2" type="ORF">EK398_11875</name>
</gene>
<dbReference type="InterPro" id="IPR003343">
    <property type="entry name" value="Big_2"/>
</dbReference>
<dbReference type="AlphaFoldDB" id="A0A437UPC2"/>
<dbReference type="SMART" id="SM00635">
    <property type="entry name" value="BID_2"/>
    <property type="match status" value="1"/>
</dbReference>
<comment type="caution">
    <text evidence="2">The sequence shown here is derived from an EMBL/GenBank/DDBJ whole genome shotgun (WGS) entry which is preliminary data.</text>
</comment>
<dbReference type="Pfam" id="PF02368">
    <property type="entry name" value="Big_2"/>
    <property type="match status" value="1"/>
</dbReference>
<sequence>MRPKRVDPSGVTLNKATATLAVGATETLSATVAPETATDKSIQFISSDETIATVTPVQGKVTGVKAGTATITATTTNGKTATCEITVTAPSEG</sequence>
<dbReference type="Proteomes" id="UP000288388">
    <property type="component" value="Unassembled WGS sequence"/>
</dbReference>
<feature type="domain" description="BIG2" evidence="1">
    <location>
        <begin position="7"/>
        <end position="84"/>
    </location>
</feature>
<evidence type="ECO:0000313" key="2">
    <source>
        <dbReference type="EMBL" id="RVU95475.1"/>
    </source>
</evidence>